<sequence>MADEGKIVKQIAQHLLASLGFTETEIGVEKEKTEGEEEVVINIKIEASPEDTGMLIGFHGETLAALQLIVSQMVYKKLGSWRRVIVNIGDYREKREVALREMATNAAQRVKLTGSPVMLPYLGSNERRLIHLALSEDPDVETISQGTGRGRRLSVSLKRQEKVDSQEHE</sequence>
<dbReference type="EMBL" id="MHCI01000009">
    <property type="protein sequence ID" value="OGY16830.1"/>
    <property type="molecule type" value="Genomic_DNA"/>
</dbReference>
<dbReference type="Pfam" id="PF01424">
    <property type="entry name" value="R3H"/>
    <property type="match status" value="1"/>
</dbReference>
<dbReference type="Pfam" id="PF13083">
    <property type="entry name" value="KH_KhpA-B"/>
    <property type="match status" value="1"/>
</dbReference>
<dbReference type="CDD" id="cd02644">
    <property type="entry name" value="R3H_jag"/>
    <property type="match status" value="1"/>
</dbReference>
<dbReference type="Proteomes" id="UP000179069">
    <property type="component" value="Unassembled WGS sequence"/>
</dbReference>
<dbReference type="PROSITE" id="PS51061">
    <property type="entry name" value="R3H"/>
    <property type="match status" value="1"/>
</dbReference>
<dbReference type="InterPro" id="IPR036867">
    <property type="entry name" value="R3H_dom_sf"/>
</dbReference>
<dbReference type="SUPFAM" id="SSF82708">
    <property type="entry name" value="R3H domain"/>
    <property type="match status" value="1"/>
</dbReference>
<dbReference type="GO" id="GO:0003723">
    <property type="term" value="F:RNA binding"/>
    <property type="evidence" value="ECO:0007669"/>
    <property type="project" value="InterPro"/>
</dbReference>
<name>A0A1G1VN48_9BACT</name>
<dbReference type="InterPro" id="IPR001374">
    <property type="entry name" value="R3H_dom"/>
</dbReference>
<evidence type="ECO:0000313" key="3">
    <source>
        <dbReference type="Proteomes" id="UP000179069"/>
    </source>
</evidence>
<dbReference type="Gene3D" id="3.30.300.20">
    <property type="match status" value="1"/>
</dbReference>
<dbReference type="PANTHER" id="PTHR35800:SF1">
    <property type="entry name" value="RNA-BINDING PROTEIN KHPB"/>
    <property type="match status" value="1"/>
</dbReference>
<gene>
    <name evidence="2" type="ORF">A2785_03630</name>
</gene>
<feature type="domain" description="R3H" evidence="1">
    <location>
        <begin position="93"/>
        <end position="159"/>
    </location>
</feature>
<evidence type="ECO:0000313" key="2">
    <source>
        <dbReference type="EMBL" id="OGY16830.1"/>
    </source>
</evidence>
<dbReference type="AlphaFoldDB" id="A0A1G1VN48"/>
<dbReference type="InterPro" id="IPR015946">
    <property type="entry name" value="KH_dom-like_a/b"/>
</dbReference>
<proteinExistence type="predicted"/>
<comment type="caution">
    <text evidence="2">The sequence shown here is derived from an EMBL/GenBank/DDBJ whole genome shotgun (WGS) entry which is preliminary data.</text>
</comment>
<evidence type="ECO:0000259" key="1">
    <source>
        <dbReference type="PROSITE" id="PS51061"/>
    </source>
</evidence>
<dbReference type="SMART" id="SM00393">
    <property type="entry name" value="R3H"/>
    <property type="match status" value="1"/>
</dbReference>
<protein>
    <recommendedName>
        <fullName evidence="1">R3H domain-containing protein</fullName>
    </recommendedName>
</protein>
<dbReference type="PANTHER" id="PTHR35800">
    <property type="entry name" value="PROTEIN JAG"/>
    <property type="match status" value="1"/>
</dbReference>
<reference evidence="2 3" key="1">
    <citation type="journal article" date="2016" name="Nat. Commun.">
        <title>Thousands of microbial genomes shed light on interconnected biogeochemical processes in an aquifer system.</title>
        <authorList>
            <person name="Anantharaman K."/>
            <person name="Brown C.T."/>
            <person name="Hug L.A."/>
            <person name="Sharon I."/>
            <person name="Castelle C.J."/>
            <person name="Probst A.J."/>
            <person name="Thomas B.C."/>
            <person name="Singh A."/>
            <person name="Wilkins M.J."/>
            <person name="Karaoz U."/>
            <person name="Brodie E.L."/>
            <person name="Williams K.H."/>
            <person name="Hubbard S.S."/>
            <person name="Banfield J.F."/>
        </authorList>
    </citation>
    <scope>NUCLEOTIDE SEQUENCE [LARGE SCALE GENOMIC DNA]</scope>
</reference>
<accession>A0A1G1VN48</accession>
<organism evidence="2 3">
    <name type="scientific">Candidatus Chisholmbacteria bacterium RIFCSPHIGHO2_01_FULL_49_18</name>
    <dbReference type="NCBI Taxonomy" id="1797590"/>
    <lineage>
        <taxon>Bacteria</taxon>
        <taxon>Candidatus Chisholmiibacteriota</taxon>
    </lineage>
</organism>
<dbReference type="InterPro" id="IPR039247">
    <property type="entry name" value="KhpB"/>
</dbReference>
<dbReference type="Gene3D" id="3.30.1370.50">
    <property type="entry name" value="R3H-like domain"/>
    <property type="match status" value="1"/>
</dbReference>
<dbReference type="InterPro" id="IPR034079">
    <property type="entry name" value="R3H_KhpB"/>
</dbReference>